<evidence type="ECO:0000313" key="3">
    <source>
        <dbReference type="Proteomes" id="UP000799537"/>
    </source>
</evidence>
<comment type="similarity">
    <text evidence="1">Belongs to the ustYa family.</text>
</comment>
<evidence type="ECO:0008006" key="4">
    <source>
        <dbReference type="Google" id="ProtNLM"/>
    </source>
</evidence>
<dbReference type="Proteomes" id="UP000799537">
    <property type="component" value="Unassembled WGS sequence"/>
</dbReference>
<dbReference type="InterPro" id="IPR021765">
    <property type="entry name" value="UstYa-like"/>
</dbReference>
<evidence type="ECO:0000256" key="1">
    <source>
        <dbReference type="ARBA" id="ARBA00035112"/>
    </source>
</evidence>
<organism evidence="2 3">
    <name type="scientific">Zasmidium cellare ATCC 36951</name>
    <dbReference type="NCBI Taxonomy" id="1080233"/>
    <lineage>
        <taxon>Eukaryota</taxon>
        <taxon>Fungi</taxon>
        <taxon>Dikarya</taxon>
        <taxon>Ascomycota</taxon>
        <taxon>Pezizomycotina</taxon>
        <taxon>Dothideomycetes</taxon>
        <taxon>Dothideomycetidae</taxon>
        <taxon>Mycosphaerellales</taxon>
        <taxon>Mycosphaerellaceae</taxon>
        <taxon>Zasmidium</taxon>
    </lineage>
</organism>
<dbReference type="GeneID" id="54562242"/>
<dbReference type="Pfam" id="PF11807">
    <property type="entry name" value="UstYa"/>
    <property type="match status" value="1"/>
</dbReference>
<dbReference type="PANTHER" id="PTHR33365">
    <property type="entry name" value="YALI0B05434P"/>
    <property type="match status" value="1"/>
</dbReference>
<proteinExistence type="inferred from homology"/>
<sequence>MRTLHQPEDEELLADDSSALLTSLKTVLRQKSRTIKLQWAAIGLLLLTIPLVSVLSRSEQRCSELLFAPSPALESVLDHGYHEDVINGSTHYHSRWQGHPNEDLDAAWHDIVNEGLMKISFEQAESLGKSLDQAVQVPPDLLPKYGEGIVVSSDMAHELHCLNMIRMYTHQDYYRSQPQVPLLFRQNNENVLRKHIDHCIDVLRQNLMCTVDTSLITHRWIDGRPLMQPDFNVKKKCRSFDAMMNWIETHEIKELNRRPGYGVPRDQPLTSGHEM</sequence>
<name>A0A6A6C2D5_ZASCE</name>
<dbReference type="EMBL" id="ML993620">
    <property type="protein sequence ID" value="KAF2161254.1"/>
    <property type="molecule type" value="Genomic_DNA"/>
</dbReference>
<keyword evidence="3" id="KW-1185">Reference proteome</keyword>
<dbReference type="PANTHER" id="PTHR33365:SF13">
    <property type="entry name" value="TAT PATHWAY SIGNAL SEQUENCE"/>
    <property type="match status" value="1"/>
</dbReference>
<protein>
    <recommendedName>
        <fullName evidence="4">Tat pathway signal sequence</fullName>
    </recommendedName>
</protein>
<evidence type="ECO:0000313" key="2">
    <source>
        <dbReference type="EMBL" id="KAF2161254.1"/>
    </source>
</evidence>
<dbReference type="RefSeq" id="XP_033662143.1">
    <property type="nucleotide sequence ID" value="XM_033808970.1"/>
</dbReference>
<gene>
    <name evidence="2" type="ORF">M409DRAFT_28293</name>
</gene>
<dbReference type="OrthoDB" id="3687641at2759"/>
<accession>A0A6A6C2D5</accession>
<dbReference type="AlphaFoldDB" id="A0A6A6C2D5"/>
<reference evidence="2" key="1">
    <citation type="journal article" date="2020" name="Stud. Mycol.">
        <title>101 Dothideomycetes genomes: a test case for predicting lifestyles and emergence of pathogens.</title>
        <authorList>
            <person name="Haridas S."/>
            <person name="Albert R."/>
            <person name="Binder M."/>
            <person name="Bloem J."/>
            <person name="Labutti K."/>
            <person name="Salamov A."/>
            <person name="Andreopoulos B."/>
            <person name="Baker S."/>
            <person name="Barry K."/>
            <person name="Bills G."/>
            <person name="Bluhm B."/>
            <person name="Cannon C."/>
            <person name="Castanera R."/>
            <person name="Culley D."/>
            <person name="Daum C."/>
            <person name="Ezra D."/>
            <person name="Gonzalez J."/>
            <person name="Henrissat B."/>
            <person name="Kuo A."/>
            <person name="Liang C."/>
            <person name="Lipzen A."/>
            <person name="Lutzoni F."/>
            <person name="Magnuson J."/>
            <person name="Mondo S."/>
            <person name="Nolan M."/>
            <person name="Ohm R."/>
            <person name="Pangilinan J."/>
            <person name="Park H.-J."/>
            <person name="Ramirez L."/>
            <person name="Alfaro M."/>
            <person name="Sun H."/>
            <person name="Tritt A."/>
            <person name="Yoshinaga Y."/>
            <person name="Zwiers L.-H."/>
            <person name="Turgeon B."/>
            <person name="Goodwin S."/>
            <person name="Spatafora J."/>
            <person name="Crous P."/>
            <person name="Grigoriev I."/>
        </authorList>
    </citation>
    <scope>NUCLEOTIDE SEQUENCE</scope>
    <source>
        <strain evidence="2">ATCC 36951</strain>
    </source>
</reference>
<dbReference type="GO" id="GO:0043386">
    <property type="term" value="P:mycotoxin biosynthetic process"/>
    <property type="evidence" value="ECO:0007669"/>
    <property type="project" value="InterPro"/>
</dbReference>